<gene>
    <name evidence="2" type="ORF">MELLADRAFT_63191</name>
</gene>
<dbReference type="KEGG" id="mlr:MELLADRAFT_63191"/>
<proteinExistence type="predicted"/>
<dbReference type="VEuPathDB" id="FungiDB:MELLADRAFT_63191"/>
<dbReference type="Proteomes" id="UP000001072">
    <property type="component" value="Unassembled WGS sequence"/>
</dbReference>
<keyword evidence="3" id="KW-1185">Reference proteome</keyword>
<dbReference type="HOGENOM" id="CLU_1409067_0_0_1"/>
<keyword evidence="1" id="KW-0175">Coiled coil</keyword>
<evidence type="ECO:0000256" key="1">
    <source>
        <dbReference type="SAM" id="Coils"/>
    </source>
</evidence>
<dbReference type="OrthoDB" id="10595883at2759"/>
<dbReference type="RefSeq" id="XP_007410145.1">
    <property type="nucleotide sequence ID" value="XM_007410083.1"/>
</dbReference>
<dbReference type="EMBL" id="GL883107">
    <property type="protein sequence ID" value="EGG06705.1"/>
    <property type="molecule type" value="Genomic_DNA"/>
</dbReference>
<sequence>MEFINFDAVPANDADDHTDQPLQIPSRIGSMEFMSFDDVPSKDADDHTGQSTISLPDTPMLNSPLAFIPDNTSKPQDSFIDQSGVDGFLVPIPSESKAFRPKDVSLPCKLVDTLEKQVNHLQSQLDSALRDLKVLKAECQYLSVETSDLNSTLHLNQIRISGHERVLRNLLGTEYMEEAYNAPRELHKAPDSV</sequence>
<evidence type="ECO:0000313" key="2">
    <source>
        <dbReference type="EMBL" id="EGG06705.1"/>
    </source>
</evidence>
<reference evidence="3" key="1">
    <citation type="journal article" date="2011" name="Proc. Natl. Acad. Sci. U.S.A.">
        <title>Obligate biotrophy features unraveled by the genomic analysis of rust fungi.</title>
        <authorList>
            <person name="Duplessis S."/>
            <person name="Cuomo C.A."/>
            <person name="Lin Y.-C."/>
            <person name="Aerts A."/>
            <person name="Tisserant E."/>
            <person name="Veneault-Fourrey C."/>
            <person name="Joly D.L."/>
            <person name="Hacquard S."/>
            <person name="Amselem J."/>
            <person name="Cantarel B.L."/>
            <person name="Chiu R."/>
            <person name="Coutinho P.M."/>
            <person name="Feau N."/>
            <person name="Field M."/>
            <person name="Frey P."/>
            <person name="Gelhaye E."/>
            <person name="Goldberg J."/>
            <person name="Grabherr M.G."/>
            <person name="Kodira C.D."/>
            <person name="Kohler A."/>
            <person name="Kuees U."/>
            <person name="Lindquist E.A."/>
            <person name="Lucas S.M."/>
            <person name="Mago R."/>
            <person name="Mauceli E."/>
            <person name="Morin E."/>
            <person name="Murat C."/>
            <person name="Pangilinan J.L."/>
            <person name="Park R."/>
            <person name="Pearson M."/>
            <person name="Quesneville H."/>
            <person name="Rouhier N."/>
            <person name="Sakthikumar S."/>
            <person name="Salamov A.A."/>
            <person name="Schmutz J."/>
            <person name="Selles B."/>
            <person name="Shapiro H."/>
            <person name="Tanguay P."/>
            <person name="Tuskan G.A."/>
            <person name="Henrissat B."/>
            <person name="Van de Peer Y."/>
            <person name="Rouze P."/>
            <person name="Ellis J.G."/>
            <person name="Dodds P.N."/>
            <person name="Schein J.E."/>
            <person name="Zhong S."/>
            <person name="Hamelin R.C."/>
            <person name="Grigoriev I.V."/>
            <person name="Szabo L.J."/>
            <person name="Martin F."/>
        </authorList>
    </citation>
    <scope>NUCLEOTIDE SEQUENCE [LARGE SCALE GENOMIC DNA]</scope>
    <source>
        <strain evidence="3">98AG31 / pathotype 3-4-7</strain>
    </source>
</reference>
<dbReference type="InParanoid" id="F4RLR8"/>
<protein>
    <submittedName>
        <fullName evidence="2">Uncharacterized protein</fullName>
    </submittedName>
</protein>
<evidence type="ECO:0000313" key="3">
    <source>
        <dbReference type="Proteomes" id="UP000001072"/>
    </source>
</evidence>
<feature type="coiled-coil region" evidence="1">
    <location>
        <begin position="111"/>
        <end position="138"/>
    </location>
</feature>
<name>F4RLR8_MELLP</name>
<dbReference type="GeneID" id="18930048"/>
<dbReference type="AlphaFoldDB" id="F4RLR8"/>
<accession>F4RLR8</accession>
<organism evidence="3">
    <name type="scientific">Melampsora larici-populina (strain 98AG31 / pathotype 3-4-7)</name>
    <name type="common">Poplar leaf rust fungus</name>
    <dbReference type="NCBI Taxonomy" id="747676"/>
    <lineage>
        <taxon>Eukaryota</taxon>
        <taxon>Fungi</taxon>
        <taxon>Dikarya</taxon>
        <taxon>Basidiomycota</taxon>
        <taxon>Pucciniomycotina</taxon>
        <taxon>Pucciniomycetes</taxon>
        <taxon>Pucciniales</taxon>
        <taxon>Melampsoraceae</taxon>
        <taxon>Melampsora</taxon>
    </lineage>
</organism>